<organism evidence="1 2">
    <name type="scientific">Oceanobacillus indicireducens</name>
    <dbReference type="NCBI Taxonomy" id="1004261"/>
    <lineage>
        <taxon>Bacteria</taxon>
        <taxon>Bacillati</taxon>
        <taxon>Bacillota</taxon>
        <taxon>Bacilli</taxon>
        <taxon>Bacillales</taxon>
        <taxon>Bacillaceae</taxon>
        <taxon>Oceanobacillus</taxon>
    </lineage>
</organism>
<protein>
    <submittedName>
        <fullName evidence="1">Uncharacterized protein</fullName>
    </submittedName>
</protein>
<evidence type="ECO:0000313" key="2">
    <source>
        <dbReference type="Proteomes" id="UP000624041"/>
    </source>
</evidence>
<dbReference type="Proteomes" id="UP000624041">
    <property type="component" value="Unassembled WGS sequence"/>
</dbReference>
<accession>A0A917XSE7</accession>
<evidence type="ECO:0000313" key="1">
    <source>
        <dbReference type="EMBL" id="GGN50236.1"/>
    </source>
</evidence>
<comment type="caution">
    <text evidence="1">The sequence shown here is derived from an EMBL/GenBank/DDBJ whole genome shotgun (WGS) entry which is preliminary data.</text>
</comment>
<dbReference type="AlphaFoldDB" id="A0A917XSE7"/>
<gene>
    <name evidence="1" type="ORF">GCM10007971_03540</name>
</gene>
<reference evidence="1" key="1">
    <citation type="journal article" date="2014" name="Int. J. Syst. Evol. Microbiol.">
        <title>Complete genome sequence of Corynebacterium casei LMG S-19264T (=DSM 44701T), isolated from a smear-ripened cheese.</title>
        <authorList>
            <consortium name="US DOE Joint Genome Institute (JGI-PGF)"/>
            <person name="Walter F."/>
            <person name="Albersmeier A."/>
            <person name="Kalinowski J."/>
            <person name="Ruckert C."/>
        </authorList>
    </citation>
    <scope>NUCLEOTIDE SEQUENCE</scope>
    <source>
        <strain evidence="1">JCM 17251</strain>
    </source>
</reference>
<dbReference type="EMBL" id="BMOS01000002">
    <property type="protein sequence ID" value="GGN50236.1"/>
    <property type="molecule type" value="Genomic_DNA"/>
</dbReference>
<reference evidence="1" key="2">
    <citation type="submission" date="2020-09" db="EMBL/GenBank/DDBJ databases">
        <authorList>
            <person name="Sun Q."/>
            <person name="Ohkuma M."/>
        </authorList>
    </citation>
    <scope>NUCLEOTIDE SEQUENCE</scope>
    <source>
        <strain evidence="1">JCM 17251</strain>
    </source>
</reference>
<proteinExistence type="predicted"/>
<keyword evidence="2" id="KW-1185">Reference proteome</keyword>
<dbReference type="RefSeq" id="WP_188855789.1">
    <property type="nucleotide sequence ID" value="NZ_BMOS01000002.1"/>
</dbReference>
<sequence length="133" mass="15371">MKVMPVKHATYEQLDDFLTRNDRIDKPLLFDKGFVVEIGGRIEASFILDELDSGGYWLKQLYITQSHAAKLPVLLETILQIARKQEAKIVYVHSHQPVVDILLESLDFQQEKNKQNIPEKSVTSGCWWSYHVS</sequence>
<name>A0A917XSE7_9BACI</name>